<accession>A0A6B8W283</accession>
<evidence type="ECO:0000256" key="2">
    <source>
        <dbReference type="ARBA" id="ARBA00023125"/>
    </source>
</evidence>
<dbReference type="InterPro" id="IPR010982">
    <property type="entry name" value="Lambda_DNA-bd_dom_sf"/>
</dbReference>
<protein>
    <submittedName>
        <fullName evidence="6">Catabolite control protein A</fullName>
    </submittedName>
</protein>
<evidence type="ECO:0000256" key="4">
    <source>
        <dbReference type="SAM" id="MobiDB-lite"/>
    </source>
</evidence>
<dbReference type="KEGG" id="ccoe:CETAM_11465"/>
<keyword evidence="7" id="KW-1185">Reference proteome</keyword>
<proteinExistence type="predicted"/>
<dbReference type="CDD" id="cd01392">
    <property type="entry name" value="HTH_LacI"/>
    <property type="match status" value="1"/>
</dbReference>
<evidence type="ECO:0000256" key="3">
    <source>
        <dbReference type="ARBA" id="ARBA00023163"/>
    </source>
</evidence>
<sequence length="380" mass="40261">MVKRARSRGTLASLAAELGVSRTTVSNAYNHPDQLSVELRERILAAAEARGYPGPDPMARSLRTRRVGSIGVLLTEHLTYAFEDVASVDFLAGMAESTSGAESALTLIPAGPSEVDASALVGRVAVDGVVVYSVAEGDPHLTAARARQLPMVVCDQPTGIDDLPFVGIDDRSAIRPAARALVDAGHRRIGILAIRLERERHDGPVDLDTLPDAALHVQRDRVLGALDEFTAAGIAREEVPVITRHINDHANCLSAAREMLTGHPDLTAVLCTTDSMALGVLEYAQEQAISIPEELSVTGFDGIRNALMVGLTTVIQPNKEKGAAAGRMLLSLIDAHIADLPAPGPPPREILATTFHRGTTVAPPRESPDLVGPVLPTFRG</sequence>
<dbReference type="AlphaFoldDB" id="A0A6B8W283"/>
<dbReference type="SUPFAM" id="SSF47413">
    <property type="entry name" value="lambda repressor-like DNA-binding domains"/>
    <property type="match status" value="1"/>
</dbReference>
<dbReference type="PANTHER" id="PTHR30146:SF138">
    <property type="entry name" value="TRANSCRIPTIONAL REGULATORY PROTEIN"/>
    <property type="match status" value="1"/>
</dbReference>
<dbReference type="Gene3D" id="1.10.260.40">
    <property type="entry name" value="lambda repressor-like DNA-binding domains"/>
    <property type="match status" value="1"/>
</dbReference>
<dbReference type="CDD" id="cd06279">
    <property type="entry name" value="PBP1_LacI-like"/>
    <property type="match status" value="1"/>
</dbReference>
<dbReference type="GO" id="GO:0003700">
    <property type="term" value="F:DNA-binding transcription factor activity"/>
    <property type="evidence" value="ECO:0007669"/>
    <property type="project" value="TreeGrafter"/>
</dbReference>
<feature type="domain" description="HTH lacI-type" evidence="5">
    <location>
        <begin position="10"/>
        <end position="64"/>
    </location>
</feature>
<dbReference type="InterPro" id="IPR028082">
    <property type="entry name" value="Peripla_BP_I"/>
</dbReference>
<dbReference type="GO" id="GO:0000976">
    <property type="term" value="F:transcription cis-regulatory region binding"/>
    <property type="evidence" value="ECO:0007669"/>
    <property type="project" value="TreeGrafter"/>
</dbReference>
<evidence type="ECO:0000313" key="6">
    <source>
        <dbReference type="EMBL" id="QGU05525.1"/>
    </source>
</evidence>
<dbReference type="RefSeq" id="WP_156228956.1">
    <property type="nucleotide sequence ID" value="NZ_CP046453.1"/>
</dbReference>
<dbReference type="Proteomes" id="UP000425178">
    <property type="component" value="Chromosome"/>
</dbReference>
<feature type="region of interest" description="Disordered" evidence="4">
    <location>
        <begin position="360"/>
        <end position="380"/>
    </location>
</feature>
<dbReference type="EMBL" id="CP046453">
    <property type="protein sequence ID" value="QGU05525.1"/>
    <property type="molecule type" value="Genomic_DNA"/>
</dbReference>
<dbReference type="InterPro" id="IPR046335">
    <property type="entry name" value="LacI/GalR-like_sensor"/>
</dbReference>
<keyword evidence="1" id="KW-0805">Transcription regulation</keyword>
<evidence type="ECO:0000259" key="5">
    <source>
        <dbReference type="PROSITE" id="PS50932"/>
    </source>
</evidence>
<dbReference type="Pfam" id="PF00356">
    <property type="entry name" value="LacI"/>
    <property type="match status" value="1"/>
</dbReference>
<evidence type="ECO:0000256" key="1">
    <source>
        <dbReference type="ARBA" id="ARBA00023015"/>
    </source>
</evidence>
<dbReference type="InterPro" id="IPR000843">
    <property type="entry name" value="HTH_LacI"/>
</dbReference>
<dbReference type="SUPFAM" id="SSF53822">
    <property type="entry name" value="Periplasmic binding protein-like I"/>
    <property type="match status" value="1"/>
</dbReference>
<keyword evidence="2" id="KW-0238">DNA-binding</keyword>
<evidence type="ECO:0000313" key="7">
    <source>
        <dbReference type="Proteomes" id="UP000425178"/>
    </source>
</evidence>
<dbReference type="Gene3D" id="3.40.50.2300">
    <property type="match status" value="2"/>
</dbReference>
<dbReference type="PROSITE" id="PS50932">
    <property type="entry name" value="HTH_LACI_2"/>
    <property type="match status" value="1"/>
</dbReference>
<gene>
    <name evidence="6" type="primary">ccpA</name>
    <name evidence="6" type="ORF">CETAM_11465</name>
</gene>
<dbReference type="Pfam" id="PF13377">
    <property type="entry name" value="Peripla_BP_3"/>
    <property type="match status" value="1"/>
</dbReference>
<keyword evidence="3" id="KW-0804">Transcription</keyword>
<reference evidence="6 7" key="1">
    <citation type="journal article" date="2021" name="Int. J. Syst. Evol. Microbiol.">
        <title>Classification of three corynebacterial strains isolated from a small paddock in North Rhine-Westphalia: proposal of &lt;i&gt;Corynebacterium kalinowskii&lt;/i&gt; sp. nov., &lt;i&gt;Corynebacterium comes&lt;/i&gt; sp. nov. and &lt;i&gt;Corynebacterium occultum&lt;/i&gt; sp. nov.</title>
        <authorList>
            <person name="Schaffert L."/>
            <person name="Ruwe M."/>
            <person name="Milse J."/>
            <person name="Hanuschka K."/>
            <person name="Ortseifen V."/>
            <person name="Droste J."/>
            <person name="Brandt D."/>
            <person name="Schl L."/>
            <person name="Kutter Y."/>
            <person name="Vinke S."/>
            <person name="Vieh P."/>
            <person name="Jacob L."/>
            <person name="L N.C."/>
            <person name="Schulte-Berndt E."/>
            <person name="Hain C."/>
            <person name="Linder M."/>
            <person name="Schmidt P."/>
            <person name="Wollenschl L."/>
            <person name="Luttermann T."/>
            <person name="Thieme E."/>
            <person name="Hassa J."/>
            <person name="Haak M."/>
            <person name="Wittchen M."/>
            <person name="Mentz A."/>
            <person name="Persicke M."/>
            <person name="Busche T."/>
            <person name="R C."/>
        </authorList>
    </citation>
    <scope>NUCLEOTIDE SEQUENCE [LARGE SCALE GENOMIC DNA]</scope>
    <source>
        <strain evidence="6 7">2019</strain>
    </source>
</reference>
<dbReference type="PANTHER" id="PTHR30146">
    <property type="entry name" value="LACI-RELATED TRANSCRIPTIONAL REPRESSOR"/>
    <property type="match status" value="1"/>
</dbReference>
<organism evidence="6 7">
    <name type="scientific">Corynebacterium comes</name>
    <dbReference type="NCBI Taxonomy" id="2675218"/>
    <lineage>
        <taxon>Bacteria</taxon>
        <taxon>Bacillati</taxon>
        <taxon>Actinomycetota</taxon>
        <taxon>Actinomycetes</taxon>
        <taxon>Mycobacteriales</taxon>
        <taxon>Corynebacteriaceae</taxon>
        <taxon>Corynebacterium</taxon>
    </lineage>
</organism>
<name>A0A6B8W283_9CORY</name>
<dbReference type="SMART" id="SM00354">
    <property type="entry name" value="HTH_LACI"/>
    <property type="match status" value="1"/>
</dbReference>